<accession>A0AAW1TDA3</accession>
<protein>
    <submittedName>
        <fullName evidence="2">Uncharacterized protein</fullName>
    </submittedName>
</protein>
<feature type="compositionally biased region" description="Low complexity" evidence="1">
    <location>
        <begin position="790"/>
        <end position="806"/>
    </location>
</feature>
<evidence type="ECO:0000256" key="1">
    <source>
        <dbReference type="SAM" id="MobiDB-lite"/>
    </source>
</evidence>
<feature type="region of interest" description="Disordered" evidence="1">
    <location>
        <begin position="330"/>
        <end position="995"/>
    </location>
</feature>
<feature type="compositionally biased region" description="Low complexity" evidence="1">
    <location>
        <begin position="507"/>
        <end position="516"/>
    </location>
</feature>
<gene>
    <name evidence="2" type="ORF">WJX84_008543</name>
</gene>
<feature type="compositionally biased region" description="Low complexity" evidence="1">
    <location>
        <begin position="1"/>
        <end position="57"/>
    </location>
</feature>
<feature type="compositionally biased region" description="Low complexity" evidence="1">
    <location>
        <begin position="136"/>
        <end position="149"/>
    </location>
</feature>
<organism evidence="2 3">
    <name type="scientific">Apatococcus fuscideae</name>
    <dbReference type="NCBI Taxonomy" id="2026836"/>
    <lineage>
        <taxon>Eukaryota</taxon>
        <taxon>Viridiplantae</taxon>
        <taxon>Chlorophyta</taxon>
        <taxon>core chlorophytes</taxon>
        <taxon>Trebouxiophyceae</taxon>
        <taxon>Chlorellales</taxon>
        <taxon>Chlorellaceae</taxon>
        <taxon>Apatococcus</taxon>
    </lineage>
</organism>
<feature type="region of interest" description="Disordered" evidence="1">
    <location>
        <begin position="1"/>
        <end position="311"/>
    </location>
</feature>
<feature type="compositionally biased region" description="Basic and acidic residues" evidence="1">
    <location>
        <begin position="487"/>
        <end position="497"/>
    </location>
</feature>
<feature type="region of interest" description="Disordered" evidence="1">
    <location>
        <begin position="1009"/>
        <end position="1143"/>
    </location>
</feature>
<feature type="compositionally biased region" description="Polar residues" evidence="1">
    <location>
        <begin position="231"/>
        <end position="244"/>
    </location>
</feature>
<name>A0AAW1TDA3_9CHLO</name>
<feature type="compositionally biased region" description="Polar residues" evidence="1">
    <location>
        <begin position="1089"/>
        <end position="1099"/>
    </location>
</feature>
<feature type="compositionally biased region" description="Basic and acidic residues" evidence="1">
    <location>
        <begin position="966"/>
        <end position="976"/>
    </location>
</feature>
<reference evidence="2 3" key="1">
    <citation type="journal article" date="2024" name="Nat. Commun.">
        <title>Phylogenomics reveals the evolutionary origins of lichenization in chlorophyte algae.</title>
        <authorList>
            <person name="Puginier C."/>
            <person name="Libourel C."/>
            <person name="Otte J."/>
            <person name="Skaloud P."/>
            <person name="Haon M."/>
            <person name="Grisel S."/>
            <person name="Petersen M."/>
            <person name="Berrin J.G."/>
            <person name="Delaux P.M."/>
            <person name="Dal Grande F."/>
            <person name="Keller J."/>
        </authorList>
    </citation>
    <scope>NUCLEOTIDE SEQUENCE [LARGE SCALE GENOMIC DNA]</scope>
    <source>
        <strain evidence="2 3">SAG 2523</strain>
    </source>
</reference>
<feature type="compositionally biased region" description="Polar residues" evidence="1">
    <location>
        <begin position="1059"/>
        <end position="1081"/>
    </location>
</feature>
<feature type="compositionally biased region" description="Basic and acidic residues" evidence="1">
    <location>
        <begin position="209"/>
        <end position="218"/>
    </location>
</feature>
<evidence type="ECO:0000313" key="3">
    <source>
        <dbReference type="Proteomes" id="UP001485043"/>
    </source>
</evidence>
<evidence type="ECO:0000313" key="2">
    <source>
        <dbReference type="EMBL" id="KAK9867323.1"/>
    </source>
</evidence>
<dbReference type="AlphaFoldDB" id="A0AAW1TDA3"/>
<dbReference type="EMBL" id="JALJOV010000094">
    <property type="protein sequence ID" value="KAK9867323.1"/>
    <property type="molecule type" value="Genomic_DNA"/>
</dbReference>
<feature type="compositionally biased region" description="Polar residues" evidence="1">
    <location>
        <begin position="287"/>
        <end position="308"/>
    </location>
</feature>
<proteinExistence type="predicted"/>
<feature type="compositionally biased region" description="Basic and acidic residues" evidence="1">
    <location>
        <begin position="1038"/>
        <end position="1047"/>
    </location>
</feature>
<keyword evidence="3" id="KW-1185">Reference proteome</keyword>
<dbReference type="Proteomes" id="UP001485043">
    <property type="component" value="Unassembled WGS sequence"/>
</dbReference>
<sequence length="1143" mass="118257">MQHRLPSLSRSLSLPTVPEQQENQPEQVPDVSGSTAHPESPSAEAAPAAAPHTAASPVPEDRAGPLVSSHIRNAQGQELKELISSTGLLLNENPDHGISTPAGMDGIPASGTKQGQDPMVVDESHVQPGMHLSSRQAAATAPQADPQHPTGIEKAQGSPADVAPLSADDAGHHRTTGPAVKQQLRETRPQDGSAPALHVPAETLAGVADDDRSSHPREMAPTSPAEASPQEPATGSWQISSSLSEAMPEGQAMSIALTSPGAAKRIPASPPSPRRSFDRIPSRLGPSGSQRSSDALPTQLDSATSIVPQQPPSLAPIAKMVSVGKNGLLGAVKPLSGLHHKVLTRSTSKEGYEEELAKDESPIPDVAHLGAGDDGATSGPSDQAATREAAKPEPSQQPGLDSAPEGSRGAQPREPLSNPSQMGWSQEAPVPNRPSPADHDIPAGMWGSKYQGETGGFYPRTPKPSMAAAAGSSPGQEASMGFGRLRKYSEQSDEHTPSRSSIDKQMQAAGQASGDSGSQGGPLKRYMSDIGNAGGMADFVSSMREAGGQVAVPASQPHPGSNGAEKQAQQPENAREVHRVTSDIGGGEGPADLAHSLQAAPQAGPSDKAAPSNLSTKHDGPVPRLALEALAVPPSHGPDATHSTESPPTDLLTPEQPTQAQAPSHMPEASHEDTSDAIAEGFGLPSSARDPIRAPSEAPSDAFTDTPRAAAEGETATREMELTAVGRAEGDHEVTTPPQKAAPKYSYLQQIGVIGKGPPPMPSEAAQARQHFRSSPKHPSDTGGGGSVGGWSPRASGGSSSGSTFGVKLRPVSQSPPKGGSARSTRDVQRSISPLAISPRRSQDIIASRPRISTSNASSARSNQDLNSSGPAPFRGRASLSPARGRPTSARPSSAKPSHPHLVPNPPTSGMLARRTRTSNDAPALLDEDIGLKRLPSNPAGFHGEQQPQADQALYGAHMSNAAHPDSTDEVPRTESKQSILKQEDQPAVPMVEARQTILKQELQAELQGALEGKRAPSLPSLDEDNEGSNAVEVSQEEPARPQRVAHDVPALLLRKPPSSKQAGSSSRPATSGSGQVSGTAGQKAGRAPNTSPYRSRTVASRRADDMPLKSFVPRSFEGSGRLGSGGRSVPRPTSAAFGSSAK</sequence>
<feature type="compositionally biased region" description="Polar residues" evidence="1">
    <location>
        <begin position="851"/>
        <end position="870"/>
    </location>
</feature>
<comment type="caution">
    <text evidence="2">The sequence shown here is derived from an EMBL/GenBank/DDBJ whole genome shotgun (WGS) entry which is preliminary data.</text>
</comment>